<dbReference type="RefSeq" id="WP_143613325.1">
    <property type="nucleotide sequence ID" value="NZ_FOMJ01000021.1"/>
</dbReference>
<dbReference type="EMBL" id="FOMJ01000021">
    <property type="protein sequence ID" value="SFD96853.1"/>
    <property type="molecule type" value="Genomic_DNA"/>
</dbReference>
<dbReference type="Pfam" id="PF21983">
    <property type="entry name" value="NikA-like"/>
    <property type="match status" value="1"/>
</dbReference>
<dbReference type="Proteomes" id="UP000198611">
    <property type="component" value="Unassembled WGS sequence"/>
</dbReference>
<name>A0A1I1WTS9_9GAMM</name>
<accession>A0A1I1WTS9</accession>
<gene>
    <name evidence="1" type="ORF">SAMN05660831_02705</name>
</gene>
<proteinExistence type="predicted"/>
<dbReference type="AlphaFoldDB" id="A0A1I1WTS9"/>
<reference evidence="1 2" key="1">
    <citation type="submission" date="2016-10" db="EMBL/GenBank/DDBJ databases">
        <authorList>
            <person name="de Groot N.N."/>
        </authorList>
    </citation>
    <scope>NUCLEOTIDE SEQUENCE [LARGE SCALE GENOMIC DNA]</scope>
    <source>
        <strain evidence="1 2">HL3</strain>
    </source>
</reference>
<evidence type="ECO:0008006" key="3">
    <source>
        <dbReference type="Google" id="ProtNLM"/>
    </source>
</evidence>
<sequence>MGKRGPAPLAEGQRRTRRVSVYLTPAEYQRLADAAPSGRSVADALRRAALGRRVEAPPPVPEVNREAWRALARSVGNLNQLAHHANAGRQVDGSLRAELSEVRALVETLRKELVGEGEDHTG</sequence>
<organism evidence="1 2">
    <name type="scientific">Thiohalospira halophila DSM 15071</name>
    <dbReference type="NCBI Taxonomy" id="1123397"/>
    <lineage>
        <taxon>Bacteria</taxon>
        <taxon>Pseudomonadati</taxon>
        <taxon>Pseudomonadota</taxon>
        <taxon>Gammaproteobacteria</taxon>
        <taxon>Thiohalospirales</taxon>
        <taxon>Thiohalospiraceae</taxon>
        <taxon>Thiohalospira</taxon>
    </lineage>
</organism>
<dbReference type="STRING" id="1123397.SAMN05660831_02705"/>
<evidence type="ECO:0000313" key="1">
    <source>
        <dbReference type="EMBL" id="SFD96853.1"/>
    </source>
</evidence>
<evidence type="ECO:0000313" key="2">
    <source>
        <dbReference type="Proteomes" id="UP000198611"/>
    </source>
</evidence>
<keyword evidence="2" id="KW-1185">Reference proteome</keyword>
<dbReference type="InterPro" id="IPR053842">
    <property type="entry name" value="NikA-like"/>
</dbReference>
<protein>
    <recommendedName>
        <fullName evidence="3">Mobilisation protein (MobC)</fullName>
    </recommendedName>
</protein>
<dbReference type="OrthoDB" id="2339796at2"/>